<organism evidence="2 3">
    <name type="scientific">Colletotrichum sublineola</name>
    <name type="common">Sorghum anthracnose fungus</name>
    <dbReference type="NCBI Taxonomy" id="1173701"/>
    <lineage>
        <taxon>Eukaryota</taxon>
        <taxon>Fungi</taxon>
        <taxon>Dikarya</taxon>
        <taxon>Ascomycota</taxon>
        <taxon>Pezizomycotina</taxon>
        <taxon>Sordariomycetes</taxon>
        <taxon>Hypocreomycetidae</taxon>
        <taxon>Glomerellales</taxon>
        <taxon>Glomerellaceae</taxon>
        <taxon>Colletotrichum</taxon>
        <taxon>Colletotrichum graminicola species complex</taxon>
    </lineage>
</organism>
<dbReference type="GO" id="GO:0000009">
    <property type="term" value="F:alpha-1,6-mannosyltransferase activity"/>
    <property type="evidence" value="ECO:0007669"/>
    <property type="project" value="InterPro"/>
</dbReference>
<proteinExistence type="inferred from homology"/>
<keyword evidence="3" id="KW-1185">Reference proteome</keyword>
<keyword evidence="2" id="KW-0328">Glycosyltransferase</keyword>
<reference evidence="3" key="1">
    <citation type="journal article" date="2014" name="Genome Announc.">
        <title>Draft genome sequence of Colletotrichum sublineola, a destructive pathogen of cultivated sorghum.</title>
        <authorList>
            <person name="Baroncelli R."/>
            <person name="Sanz-Martin J.M."/>
            <person name="Rech G.E."/>
            <person name="Sukno S.A."/>
            <person name="Thon M.R."/>
        </authorList>
    </citation>
    <scope>NUCLEOTIDE SEQUENCE [LARGE SCALE GENOMIC DNA]</scope>
    <source>
        <strain evidence="3">TX430BB</strain>
    </source>
</reference>
<dbReference type="OrthoDB" id="409543at2759"/>
<dbReference type="SUPFAM" id="SSF53448">
    <property type="entry name" value="Nucleotide-diphospho-sugar transferases"/>
    <property type="match status" value="1"/>
</dbReference>
<evidence type="ECO:0000256" key="1">
    <source>
        <dbReference type="ARBA" id="ARBA00009003"/>
    </source>
</evidence>
<name>A0A066XZW0_COLSU</name>
<dbReference type="InterPro" id="IPR007577">
    <property type="entry name" value="GlycoTrfase_DXD_sugar-bd_CS"/>
</dbReference>
<dbReference type="eggNOG" id="ENOG502R7TT">
    <property type="taxonomic scope" value="Eukaryota"/>
</dbReference>
<dbReference type="InterPro" id="IPR039367">
    <property type="entry name" value="Och1-like"/>
</dbReference>
<dbReference type="EMBL" id="JMSE01000205">
    <property type="protein sequence ID" value="KDN71331.1"/>
    <property type="molecule type" value="Genomic_DNA"/>
</dbReference>
<dbReference type="Gene3D" id="3.90.550.20">
    <property type="match status" value="1"/>
</dbReference>
<dbReference type="InterPro" id="IPR029044">
    <property type="entry name" value="Nucleotide-diphossugar_trans"/>
</dbReference>
<sequence length="320" mass="35631">MLPSAVSGRAAAALLAGFALVGLLVNSASHFGTQTNMFRRPLAHHADQASPSPSSQSLLSISFPTKIWQSWKNDAQDPTERTVGFPHQWRVINPGWRYERITDANNNAYVRGNFNAPMADLFASMKDGILKADFLRYLILLREGGLWADIDVYPHQPVSKWIPEEFLGSINLVIGIENDHHKKPIWNGSPYSVQLCQYTVLAKPGHPAMHTLVDQVTNNLQMLLSSKSKSSPITFEDVMATTGPFAFTEVMVDYFSQVTGGKHTGDELESLEAPRKIGDLLVLPRESFGWLAQEHTRSKGDPFILVEHLFIASWRQSHPG</sequence>
<dbReference type="OMA" id="WRYERIT"/>
<dbReference type="HOGENOM" id="CLU_022381_0_1_1"/>
<dbReference type="GO" id="GO:0000136">
    <property type="term" value="C:mannan polymerase complex"/>
    <property type="evidence" value="ECO:0007669"/>
    <property type="project" value="TreeGrafter"/>
</dbReference>
<accession>A0A066XZW0</accession>
<evidence type="ECO:0000313" key="3">
    <source>
        <dbReference type="Proteomes" id="UP000027238"/>
    </source>
</evidence>
<dbReference type="GO" id="GO:0006487">
    <property type="term" value="P:protein N-linked glycosylation"/>
    <property type="evidence" value="ECO:0007669"/>
    <property type="project" value="TreeGrafter"/>
</dbReference>
<dbReference type="PANTHER" id="PTHR31834">
    <property type="entry name" value="INITIATION-SPECIFIC ALPHA-1,6-MANNOSYLTRANSFERASE"/>
    <property type="match status" value="1"/>
</dbReference>
<dbReference type="AlphaFoldDB" id="A0A066XZW0"/>
<gene>
    <name evidence="2" type="ORF">CSUB01_11432</name>
</gene>
<dbReference type="PANTHER" id="PTHR31834:SF8">
    <property type="entry name" value="TRANSFERASE, PUTATIVE (AFU_ORTHOLOGUE AFUA_6G14040)-RELATED"/>
    <property type="match status" value="1"/>
</dbReference>
<evidence type="ECO:0000313" key="2">
    <source>
        <dbReference type="EMBL" id="KDN71331.1"/>
    </source>
</evidence>
<dbReference type="Pfam" id="PF04488">
    <property type="entry name" value="Gly_transf_sug"/>
    <property type="match status" value="1"/>
</dbReference>
<dbReference type="Proteomes" id="UP000027238">
    <property type="component" value="Unassembled WGS sequence"/>
</dbReference>
<protein>
    <submittedName>
        <fullName evidence="2">Putative initiation-specific alpha-1,6-mannosyltransferase</fullName>
    </submittedName>
</protein>
<keyword evidence="2" id="KW-0808">Transferase</keyword>
<comment type="similarity">
    <text evidence="1">Belongs to the glycosyltransferase 32 family.</text>
</comment>
<dbReference type="STRING" id="1173701.A0A066XZW0"/>
<comment type="caution">
    <text evidence="2">The sequence shown here is derived from an EMBL/GenBank/DDBJ whole genome shotgun (WGS) entry which is preliminary data.</text>
</comment>